<comment type="caution">
    <text evidence="2">The sequence shown here is derived from an EMBL/GenBank/DDBJ whole genome shotgun (WGS) entry which is preliminary data.</text>
</comment>
<dbReference type="SUPFAM" id="SSF54593">
    <property type="entry name" value="Glyoxalase/Bleomycin resistance protein/Dihydroxybiphenyl dioxygenase"/>
    <property type="match status" value="1"/>
</dbReference>
<name>A0AAW3EWJ7_BURGA</name>
<dbReference type="PROSITE" id="PS51819">
    <property type="entry name" value="VOC"/>
    <property type="match status" value="1"/>
</dbReference>
<accession>A0AAW3EWJ7</accession>
<sequence length="189" mass="22244">MRMRLLLKPKPRSAADSTLTDHSRFTTKWSAPLMLEIPTEAVAPVTNNRAINQPYLLGHGTLECRDIAETRCFYEEFLGLETVRHAAPAFAFRLGLKFHVFCVEVGDKIHDVSFLTHWGLDVRSREEVEAAYRAAHEHKDRYKIRQITEVTLQHGVYSFYLQDLDYNWWEFQYYEGFQDDDIFDFGDRF</sequence>
<dbReference type="EMBL" id="JPGG01000017">
    <property type="protein sequence ID" value="KGC11683.1"/>
    <property type="molecule type" value="Genomic_DNA"/>
</dbReference>
<organism evidence="2 3">
    <name type="scientific">Burkholderia gladioli</name>
    <name type="common">Pseudomonas marginata</name>
    <name type="synonym">Phytomonas marginata</name>
    <dbReference type="NCBI Taxonomy" id="28095"/>
    <lineage>
        <taxon>Bacteria</taxon>
        <taxon>Pseudomonadati</taxon>
        <taxon>Pseudomonadota</taxon>
        <taxon>Betaproteobacteria</taxon>
        <taxon>Burkholderiales</taxon>
        <taxon>Burkholderiaceae</taxon>
        <taxon>Burkholderia</taxon>
    </lineage>
</organism>
<evidence type="ECO:0000313" key="2">
    <source>
        <dbReference type="EMBL" id="KGC11683.1"/>
    </source>
</evidence>
<protein>
    <submittedName>
        <fullName evidence="2">Glyoxalase/Bleomycin resistance /Dioxygenase superfamily protein</fullName>
    </submittedName>
</protein>
<dbReference type="CDD" id="cd06587">
    <property type="entry name" value="VOC"/>
    <property type="match status" value="1"/>
</dbReference>
<gene>
    <name evidence="2" type="ORF">DM48_7407</name>
</gene>
<dbReference type="InterPro" id="IPR029068">
    <property type="entry name" value="Glyas_Bleomycin-R_OHBP_Dase"/>
</dbReference>
<dbReference type="Proteomes" id="UP000029590">
    <property type="component" value="Unassembled WGS sequence"/>
</dbReference>
<dbReference type="Gene3D" id="3.10.180.10">
    <property type="entry name" value="2,3-Dihydroxybiphenyl 1,2-Dioxygenase, domain 1"/>
    <property type="match status" value="1"/>
</dbReference>
<dbReference type="InterPro" id="IPR004360">
    <property type="entry name" value="Glyas_Fos-R_dOase_dom"/>
</dbReference>
<dbReference type="InterPro" id="IPR037523">
    <property type="entry name" value="VOC_core"/>
</dbReference>
<proteinExistence type="predicted"/>
<dbReference type="Pfam" id="PF00903">
    <property type="entry name" value="Glyoxalase"/>
    <property type="match status" value="1"/>
</dbReference>
<reference evidence="2 3" key="1">
    <citation type="submission" date="2014-04" db="EMBL/GenBank/DDBJ databases">
        <authorList>
            <person name="Bishop-Lilly K.A."/>
            <person name="Broomall S.M."/>
            <person name="Chain P.S."/>
            <person name="Chertkov O."/>
            <person name="Coyne S.R."/>
            <person name="Daligault H.E."/>
            <person name="Davenport K.W."/>
            <person name="Erkkila T."/>
            <person name="Frey K.G."/>
            <person name="Gibbons H.S."/>
            <person name="Gu W."/>
            <person name="Jaissle J."/>
            <person name="Johnson S.L."/>
            <person name="Koroleva G.I."/>
            <person name="Ladner J.T."/>
            <person name="Lo C.-C."/>
            <person name="Minogue T.D."/>
            <person name="Munk C."/>
            <person name="Palacios G.F."/>
            <person name="Redden C.L."/>
            <person name="Rosenzweig C.N."/>
            <person name="Scholz M.B."/>
            <person name="Teshima H."/>
            <person name="Xu Y."/>
        </authorList>
    </citation>
    <scope>NUCLEOTIDE SEQUENCE [LARGE SCALE GENOMIC DNA]</scope>
    <source>
        <strain evidence="3">gladioli</strain>
    </source>
</reference>
<evidence type="ECO:0000259" key="1">
    <source>
        <dbReference type="PROSITE" id="PS51819"/>
    </source>
</evidence>
<dbReference type="AlphaFoldDB" id="A0AAW3EWJ7"/>
<evidence type="ECO:0000313" key="3">
    <source>
        <dbReference type="Proteomes" id="UP000029590"/>
    </source>
</evidence>
<feature type="domain" description="VOC" evidence="1">
    <location>
        <begin position="56"/>
        <end position="174"/>
    </location>
</feature>